<proteinExistence type="predicted"/>
<evidence type="ECO:0000313" key="8">
    <source>
        <dbReference type="Proteomes" id="UP000297866"/>
    </source>
</evidence>
<dbReference type="Proteomes" id="UP000297866">
    <property type="component" value="Unassembled WGS sequence"/>
</dbReference>
<evidence type="ECO:0000256" key="4">
    <source>
        <dbReference type="ARBA" id="ARBA00023136"/>
    </source>
</evidence>
<evidence type="ECO:0000256" key="3">
    <source>
        <dbReference type="ARBA" id="ARBA00022989"/>
    </source>
</evidence>
<protein>
    <submittedName>
        <fullName evidence="7">DUF202 domain-containing protein</fullName>
    </submittedName>
</protein>
<keyword evidence="2 5" id="KW-0812">Transmembrane</keyword>
<reference evidence="7 8" key="1">
    <citation type="submission" date="2019-03" db="EMBL/GenBank/DDBJ databases">
        <title>Genomics of glacier-inhabiting Cryobacterium strains.</title>
        <authorList>
            <person name="Liu Q."/>
            <person name="Xin Y.-H."/>
        </authorList>
    </citation>
    <scope>NUCLEOTIDE SEQUENCE [LARGE SCALE GENOMIC DNA]</scope>
    <source>
        <strain evidence="7 8">Sr47</strain>
    </source>
</reference>
<dbReference type="Pfam" id="PF02656">
    <property type="entry name" value="DUF202"/>
    <property type="match status" value="1"/>
</dbReference>
<dbReference type="EMBL" id="SOEZ01000024">
    <property type="protein sequence ID" value="TFB53620.1"/>
    <property type="molecule type" value="Genomic_DNA"/>
</dbReference>
<dbReference type="GO" id="GO:0012505">
    <property type="term" value="C:endomembrane system"/>
    <property type="evidence" value="ECO:0007669"/>
    <property type="project" value="UniProtKB-SubCell"/>
</dbReference>
<evidence type="ECO:0000256" key="2">
    <source>
        <dbReference type="ARBA" id="ARBA00022692"/>
    </source>
</evidence>
<dbReference type="AlphaFoldDB" id="A0A4V3I6Q2"/>
<accession>A0A4V3I6Q2</accession>
<keyword evidence="3 5" id="KW-1133">Transmembrane helix</keyword>
<dbReference type="OrthoDB" id="3701077at2"/>
<organism evidence="7 8">
    <name type="scientific">Cryobacterium tagatosivorans</name>
    <dbReference type="NCBI Taxonomy" id="1259199"/>
    <lineage>
        <taxon>Bacteria</taxon>
        <taxon>Bacillati</taxon>
        <taxon>Actinomycetota</taxon>
        <taxon>Actinomycetes</taxon>
        <taxon>Micrococcales</taxon>
        <taxon>Microbacteriaceae</taxon>
        <taxon>Cryobacterium</taxon>
    </lineage>
</organism>
<evidence type="ECO:0000256" key="1">
    <source>
        <dbReference type="ARBA" id="ARBA00004127"/>
    </source>
</evidence>
<keyword evidence="4 5" id="KW-0472">Membrane</keyword>
<evidence type="ECO:0000256" key="5">
    <source>
        <dbReference type="SAM" id="Phobius"/>
    </source>
</evidence>
<evidence type="ECO:0000259" key="6">
    <source>
        <dbReference type="Pfam" id="PF02656"/>
    </source>
</evidence>
<dbReference type="InterPro" id="IPR003807">
    <property type="entry name" value="DUF202"/>
</dbReference>
<feature type="transmembrane region" description="Helical" evidence="5">
    <location>
        <begin position="63"/>
        <end position="79"/>
    </location>
</feature>
<feature type="domain" description="DUF202" evidence="6">
    <location>
        <begin position="48"/>
        <end position="111"/>
    </location>
</feature>
<name>A0A4V3I6Q2_9MICO</name>
<keyword evidence="8" id="KW-1185">Reference proteome</keyword>
<sequence length="155" mass="16974">MDPHRTRPAREQAPPRAWVLRHPRRRRHPVRAPHRHRVAVVTSTELFDEGLQPERTHLAWQRTLLALGLGCAISARLTAPHLGLLGVAASLAGLAAVVVVACVLVRIRYRRITHSLRSTQTLALVSAWPLALVALATLALAVLATLFVVFGLLLA</sequence>
<gene>
    <name evidence="7" type="ORF">E3O23_04640</name>
</gene>
<evidence type="ECO:0000313" key="7">
    <source>
        <dbReference type="EMBL" id="TFB53620.1"/>
    </source>
</evidence>
<comment type="caution">
    <text evidence="7">The sequence shown here is derived from an EMBL/GenBank/DDBJ whole genome shotgun (WGS) entry which is preliminary data.</text>
</comment>
<feature type="transmembrane region" description="Helical" evidence="5">
    <location>
        <begin position="128"/>
        <end position="154"/>
    </location>
</feature>
<comment type="subcellular location">
    <subcellularLocation>
        <location evidence="1">Endomembrane system</location>
        <topology evidence="1">Multi-pass membrane protein</topology>
    </subcellularLocation>
</comment>
<feature type="transmembrane region" description="Helical" evidence="5">
    <location>
        <begin position="85"/>
        <end position="107"/>
    </location>
</feature>